<dbReference type="GeneID" id="40322094"/>
<gene>
    <name evidence="2" type="ORF">Tco025E_08483</name>
</gene>
<accession>A0A422N8Z5</accession>
<dbReference type="AlphaFoldDB" id="A0A422N8Z5"/>
<name>A0A422N8Z5_9TRYP</name>
<dbReference type="Proteomes" id="UP000284403">
    <property type="component" value="Unassembled WGS sequence"/>
</dbReference>
<sequence>MKRIPEKCIENPCPSCIAGDVAITTDGRGVVAARDVVVGDRIPGAGEGEWCEVVAAVRVADKGKVFGNFTDDHFVVAPADAPSGTHVVRASGTGAPSREADLVNIATTCPAARATSGELFTPLSTVFCKQLTWDEYLPLYGALMRIVAKTGGFWFDPSTYGSAPGARPGSPTGPPSSPALPGRLSWMERLPDICDTMRSCTARGARCSEFERLAGGWVRQYLPPAQYEQVRRSYPRLGDPDARRGNLLQDVDPRSSSSSDGQEGGRGAGGWRLLLLGPLLVGGLL</sequence>
<organism evidence="2 3">
    <name type="scientific">Trypanosoma conorhini</name>
    <dbReference type="NCBI Taxonomy" id="83891"/>
    <lineage>
        <taxon>Eukaryota</taxon>
        <taxon>Discoba</taxon>
        <taxon>Euglenozoa</taxon>
        <taxon>Kinetoplastea</taxon>
        <taxon>Metakinetoplastina</taxon>
        <taxon>Trypanosomatida</taxon>
        <taxon>Trypanosomatidae</taxon>
        <taxon>Trypanosoma</taxon>
    </lineage>
</organism>
<comment type="caution">
    <text evidence="2">The sequence shown here is derived from an EMBL/GenBank/DDBJ whole genome shotgun (WGS) entry which is preliminary data.</text>
</comment>
<dbReference type="EMBL" id="MKKU01000797">
    <property type="protein sequence ID" value="RNF01958.1"/>
    <property type="molecule type" value="Genomic_DNA"/>
</dbReference>
<reference evidence="2 3" key="1">
    <citation type="journal article" date="2018" name="BMC Genomics">
        <title>Genomic comparison of Trypanosoma conorhini and Trypanosoma rangeli to Trypanosoma cruzi strains of high and low virulence.</title>
        <authorList>
            <person name="Bradwell K.R."/>
            <person name="Koparde V.N."/>
            <person name="Matveyev A.V."/>
            <person name="Serrano M.G."/>
            <person name="Alves J.M."/>
            <person name="Parikh H."/>
            <person name="Huang B."/>
            <person name="Lee V."/>
            <person name="Espinosa-Alvarez O."/>
            <person name="Ortiz P.A."/>
            <person name="Costa-Martins A.G."/>
            <person name="Teixeira M.M."/>
            <person name="Buck G.A."/>
        </authorList>
    </citation>
    <scope>NUCLEOTIDE SEQUENCE [LARGE SCALE GENOMIC DNA]</scope>
    <source>
        <strain evidence="2 3">025E</strain>
    </source>
</reference>
<dbReference type="OrthoDB" id="5966302at2759"/>
<evidence type="ECO:0000313" key="3">
    <source>
        <dbReference type="Proteomes" id="UP000284403"/>
    </source>
</evidence>
<keyword evidence="3" id="KW-1185">Reference proteome</keyword>
<feature type="region of interest" description="Disordered" evidence="1">
    <location>
        <begin position="235"/>
        <end position="267"/>
    </location>
</feature>
<dbReference type="RefSeq" id="XP_029224558.1">
    <property type="nucleotide sequence ID" value="XM_029375331.1"/>
</dbReference>
<feature type="region of interest" description="Disordered" evidence="1">
    <location>
        <begin position="163"/>
        <end position="182"/>
    </location>
</feature>
<proteinExistence type="predicted"/>
<evidence type="ECO:0000313" key="2">
    <source>
        <dbReference type="EMBL" id="RNF01958.1"/>
    </source>
</evidence>
<protein>
    <submittedName>
        <fullName evidence="2">Uncharacterized protein</fullName>
    </submittedName>
</protein>
<evidence type="ECO:0000256" key="1">
    <source>
        <dbReference type="SAM" id="MobiDB-lite"/>
    </source>
</evidence>